<reference evidence="2 3" key="1">
    <citation type="journal article" date="2019" name="Int. J. Syst. Evol. Microbiol.">
        <title>The Global Catalogue of Microorganisms (GCM) 10K type strain sequencing project: providing services to taxonomists for standard genome sequencing and annotation.</title>
        <authorList>
            <consortium name="The Broad Institute Genomics Platform"/>
            <consortium name="The Broad Institute Genome Sequencing Center for Infectious Disease"/>
            <person name="Wu L."/>
            <person name="Ma J."/>
        </authorList>
    </citation>
    <scope>NUCLEOTIDE SEQUENCE [LARGE SCALE GENOMIC DNA]</scope>
    <source>
        <strain evidence="2 3">CGMCC 1.12543</strain>
    </source>
</reference>
<protein>
    <submittedName>
        <fullName evidence="2">MaoC family dehydratase</fullName>
    </submittedName>
</protein>
<comment type="caution">
    <text evidence="2">The sequence shown here is derived from an EMBL/GenBank/DDBJ whole genome shotgun (WGS) entry which is preliminary data.</text>
</comment>
<dbReference type="InterPro" id="IPR052342">
    <property type="entry name" value="MCH/BMMD"/>
</dbReference>
<evidence type="ECO:0000259" key="1">
    <source>
        <dbReference type="Pfam" id="PF01575"/>
    </source>
</evidence>
<dbReference type="Gene3D" id="3.10.129.10">
    <property type="entry name" value="Hotdog Thioesterase"/>
    <property type="match status" value="1"/>
</dbReference>
<dbReference type="Proteomes" id="UP001596099">
    <property type="component" value="Unassembled WGS sequence"/>
</dbReference>
<dbReference type="SUPFAM" id="SSF54637">
    <property type="entry name" value="Thioesterase/thiol ester dehydrase-isomerase"/>
    <property type="match status" value="1"/>
</dbReference>
<dbReference type="PANTHER" id="PTHR43664:SF1">
    <property type="entry name" value="BETA-METHYLMALYL-COA DEHYDRATASE"/>
    <property type="match status" value="1"/>
</dbReference>
<feature type="domain" description="MaoC-like" evidence="1">
    <location>
        <begin position="10"/>
        <end position="113"/>
    </location>
</feature>
<dbReference type="RefSeq" id="WP_247420281.1">
    <property type="nucleotide sequence ID" value="NZ_JALLGW010000003.1"/>
</dbReference>
<dbReference type="AlphaFoldDB" id="A0ABD5RSG2"/>
<dbReference type="PANTHER" id="PTHR43664">
    <property type="entry name" value="MONOAMINE OXIDASE-RELATED"/>
    <property type="match status" value="1"/>
</dbReference>
<name>A0ABD5RSG2_9EURY</name>
<proteinExistence type="predicted"/>
<dbReference type="EMBL" id="JBHSQH010000002">
    <property type="protein sequence ID" value="MFC5973477.1"/>
    <property type="molecule type" value="Genomic_DNA"/>
</dbReference>
<organism evidence="2 3">
    <name type="scientific">Halomarina salina</name>
    <dbReference type="NCBI Taxonomy" id="1872699"/>
    <lineage>
        <taxon>Archaea</taxon>
        <taxon>Methanobacteriati</taxon>
        <taxon>Methanobacteriota</taxon>
        <taxon>Stenosarchaea group</taxon>
        <taxon>Halobacteria</taxon>
        <taxon>Halobacteriales</taxon>
        <taxon>Natronomonadaceae</taxon>
        <taxon>Halomarina</taxon>
    </lineage>
</organism>
<dbReference type="InterPro" id="IPR002539">
    <property type="entry name" value="MaoC-like_dom"/>
</dbReference>
<evidence type="ECO:0000313" key="2">
    <source>
        <dbReference type="EMBL" id="MFC5973477.1"/>
    </source>
</evidence>
<dbReference type="CDD" id="cd03454">
    <property type="entry name" value="YdeM"/>
    <property type="match status" value="1"/>
</dbReference>
<dbReference type="Pfam" id="PF01575">
    <property type="entry name" value="MaoC_dehydratas"/>
    <property type="match status" value="1"/>
</dbReference>
<accession>A0ABD5RSG2</accession>
<gene>
    <name evidence="2" type="ORF">ACFPYI_19280</name>
</gene>
<sequence length="149" mass="16826">MRYYEDIAVGESSEFGEYQFEKAEIVEFAEKYDPQPFHTDEEAAQDTAYGELIASGWQTAAVCMRMLVDGYVHDQASMGARGVDELRWRKPVTPGDTLHLRVEVVDKRRSESDPSRGYVDNKMEGINQDGEVVISWIGLGMVEVRDPDG</sequence>
<keyword evidence="3" id="KW-1185">Reference proteome</keyword>
<dbReference type="InterPro" id="IPR029069">
    <property type="entry name" value="HotDog_dom_sf"/>
</dbReference>
<evidence type="ECO:0000313" key="3">
    <source>
        <dbReference type="Proteomes" id="UP001596099"/>
    </source>
</evidence>